<feature type="disulfide bond" evidence="3">
    <location>
        <begin position="87"/>
        <end position="96"/>
    </location>
</feature>
<evidence type="ECO:0000313" key="5">
    <source>
        <dbReference type="EMBL" id="KAK2561362.1"/>
    </source>
</evidence>
<dbReference type="PROSITE" id="PS50026">
    <property type="entry name" value="EGF_3"/>
    <property type="match status" value="1"/>
</dbReference>
<dbReference type="PROSITE" id="PS01186">
    <property type="entry name" value="EGF_2"/>
    <property type="match status" value="1"/>
</dbReference>
<gene>
    <name evidence="5" type="ORF">P5673_015863</name>
</gene>
<keyword evidence="3" id="KW-0245">EGF-like domain</keyword>
<dbReference type="InterPro" id="IPR000742">
    <property type="entry name" value="EGF"/>
</dbReference>
<dbReference type="Proteomes" id="UP001249851">
    <property type="component" value="Unassembled WGS sequence"/>
</dbReference>
<organism evidence="5 6">
    <name type="scientific">Acropora cervicornis</name>
    <name type="common">Staghorn coral</name>
    <dbReference type="NCBI Taxonomy" id="6130"/>
    <lineage>
        <taxon>Eukaryota</taxon>
        <taxon>Metazoa</taxon>
        <taxon>Cnidaria</taxon>
        <taxon>Anthozoa</taxon>
        <taxon>Hexacorallia</taxon>
        <taxon>Scleractinia</taxon>
        <taxon>Astrocoeniina</taxon>
        <taxon>Acroporidae</taxon>
        <taxon>Acropora</taxon>
    </lineage>
</organism>
<dbReference type="PANTHER" id="PTHR14949:SF57">
    <property type="entry name" value="EGF-LIKE DOMAIN-CONTAINING PROTEIN"/>
    <property type="match status" value="1"/>
</dbReference>
<dbReference type="PANTHER" id="PTHR14949">
    <property type="entry name" value="EGF-LIKE-DOMAIN, MULTIPLE 7, 8"/>
    <property type="match status" value="1"/>
</dbReference>
<dbReference type="AlphaFoldDB" id="A0AAD9V506"/>
<dbReference type="GO" id="GO:0009986">
    <property type="term" value="C:cell surface"/>
    <property type="evidence" value="ECO:0007669"/>
    <property type="project" value="TreeGrafter"/>
</dbReference>
<keyword evidence="1" id="KW-0732">Signal</keyword>
<evidence type="ECO:0000256" key="1">
    <source>
        <dbReference type="ARBA" id="ARBA00022729"/>
    </source>
</evidence>
<evidence type="ECO:0000259" key="4">
    <source>
        <dbReference type="PROSITE" id="PS50026"/>
    </source>
</evidence>
<protein>
    <submittedName>
        <fullName evidence="5">Epidermal growth factor-like protein 8</fullName>
    </submittedName>
</protein>
<feature type="disulfide bond" evidence="3">
    <location>
        <begin position="69"/>
        <end position="79"/>
    </location>
</feature>
<dbReference type="GO" id="GO:0005576">
    <property type="term" value="C:extracellular region"/>
    <property type="evidence" value="ECO:0007669"/>
    <property type="project" value="TreeGrafter"/>
</dbReference>
<dbReference type="PROSITE" id="PS00022">
    <property type="entry name" value="EGF_1"/>
    <property type="match status" value="1"/>
</dbReference>
<dbReference type="GO" id="GO:0005102">
    <property type="term" value="F:signaling receptor binding"/>
    <property type="evidence" value="ECO:0007669"/>
    <property type="project" value="TreeGrafter"/>
</dbReference>
<reference evidence="5" key="2">
    <citation type="journal article" date="2023" name="Science">
        <title>Genomic signatures of disease resistance in endangered staghorn corals.</title>
        <authorList>
            <person name="Vollmer S.V."/>
            <person name="Selwyn J.D."/>
            <person name="Despard B.A."/>
            <person name="Roesel C.L."/>
        </authorList>
    </citation>
    <scope>NUCLEOTIDE SEQUENCE</scope>
    <source>
        <strain evidence="5">K2</strain>
    </source>
</reference>
<dbReference type="Gene3D" id="2.10.25.10">
    <property type="entry name" value="Laminin"/>
    <property type="match status" value="1"/>
</dbReference>
<comment type="caution">
    <text evidence="3">Lacks conserved residue(s) required for the propagation of feature annotation.</text>
</comment>
<comment type="caution">
    <text evidence="5">The sequence shown here is derived from an EMBL/GenBank/DDBJ whole genome shotgun (WGS) entry which is preliminary data.</text>
</comment>
<dbReference type="InterPro" id="IPR050969">
    <property type="entry name" value="Dev_Signal_Modulators"/>
</dbReference>
<evidence type="ECO:0000256" key="2">
    <source>
        <dbReference type="ARBA" id="ARBA00023157"/>
    </source>
</evidence>
<feature type="domain" description="EGF-like" evidence="4">
    <location>
        <begin position="65"/>
        <end position="97"/>
    </location>
</feature>
<dbReference type="EMBL" id="JARQWQ010000033">
    <property type="protein sequence ID" value="KAK2561362.1"/>
    <property type="molecule type" value="Genomic_DNA"/>
</dbReference>
<evidence type="ECO:0000313" key="6">
    <source>
        <dbReference type="Proteomes" id="UP001249851"/>
    </source>
</evidence>
<dbReference type="SUPFAM" id="SSF57196">
    <property type="entry name" value="EGF/Laminin"/>
    <property type="match status" value="1"/>
</dbReference>
<accession>A0AAD9V506</accession>
<reference evidence="5" key="1">
    <citation type="journal article" date="2023" name="G3 (Bethesda)">
        <title>Whole genome assembly and annotation of the endangered Caribbean coral Acropora cervicornis.</title>
        <authorList>
            <person name="Selwyn J.D."/>
            <person name="Vollmer S.V."/>
        </authorList>
    </citation>
    <scope>NUCLEOTIDE SEQUENCE</scope>
    <source>
        <strain evidence="5">K2</strain>
    </source>
</reference>
<evidence type="ECO:0000256" key="3">
    <source>
        <dbReference type="PROSITE-ProRule" id="PRU00076"/>
    </source>
</evidence>
<sequence length="110" mass="12114">MAECVLEQTNVVVRKASLGTSACKVTGPVDKSTAEKREMVMVILRKENVLVQMANLLIYWLSSFIAAVCRQPCLNGGVCYEPDKCSCNYGWHGKSCEKGKVTISSFVKSF</sequence>
<keyword evidence="6" id="KW-1185">Reference proteome</keyword>
<proteinExistence type="predicted"/>
<keyword evidence="2 3" id="KW-1015">Disulfide bond</keyword>
<name>A0AAD9V506_ACRCE</name>